<evidence type="ECO:0000313" key="3">
    <source>
        <dbReference type="WBParaSite" id="HPLM_0001771801-mRNA-1"/>
    </source>
</evidence>
<reference evidence="1 2" key="2">
    <citation type="submission" date="2018-11" db="EMBL/GenBank/DDBJ databases">
        <authorList>
            <consortium name="Pathogen Informatics"/>
        </authorList>
    </citation>
    <scope>NUCLEOTIDE SEQUENCE [LARGE SCALE GENOMIC DNA]</scope>
    <source>
        <strain evidence="1 2">MHpl1</strain>
    </source>
</reference>
<reference evidence="3" key="1">
    <citation type="submission" date="2017-02" db="UniProtKB">
        <authorList>
            <consortium name="WormBaseParasite"/>
        </authorList>
    </citation>
    <scope>IDENTIFICATION</scope>
</reference>
<name>A0A0N4X0E2_HAEPC</name>
<accession>A0A0N4X0E2</accession>
<evidence type="ECO:0000313" key="2">
    <source>
        <dbReference type="Proteomes" id="UP000268014"/>
    </source>
</evidence>
<proteinExistence type="predicted"/>
<dbReference type="EMBL" id="UZAF01020108">
    <property type="protein sequence ID" value="VDO66506.1"/>
    <property type="molecule type" value="Genomic_DNA"/>
</dbReference>
<sequence>MTKPARQKVGNKTWLWTERVRAEVPEKKKQYNAFLLEKTADNRQRYQIAKKQEKKAVAFAKATHLPITTGNCSLAKASGDSYGFEEDEIRQSKWSCRFSIGIVEIKELEYYRVVAGILQPGRCKEGA</sequence>
<evidence type="ECO:0000313" key="1">
    <source>
        <dbReference type="EMBL" id="VDO66506.1"/>
    </source>
</evidence>
<dbReference type="Proteomes" id="UP000268014">
    <property type="component" value="Unassembled WGS sequence"/>
</dbReference>
<gene>
    <name evidence="1" type="ORF">HPLM_LOCUS17710</name>
</gene>
<dbReference type="OrthoDB" id="418748at2759"/>
<protein>
    <submittedName>
        <fullName evidence="3">Transposase</fullName>
    </submittedName>
</protein>
<keyword evidence="2" id="KW-1185">Reference proteome</keyword>
<organism evidence="3">
    <name type="scientific">Haemonchus placei</name>
    <name type="common">Barber's pole worm</name>
    <dbReference type="NCBI Taxonomy" id="6290"/>
    <lineage>
        <taxon>Eukaryota</taxon>
        <taxon>Metazoa</taxon>
        <taxon>Ecdysozoa</taxon>
        <taxon>Nematoda</taxon>
        <taxon>Chromadorea</taxon>
        <taxon>Rhabditida</taxon>
        <taxon>Rhabditina</taxon>
        <taxon>Rhabditomorpha</taxon>
        <taxon>Strongyloidea</taxon>
        <taxon>Trichostrongylidae</taxon>
        <taxon>Haemonchus</taxon>
    </lineage>
</organism>
<dbReference type="WBParaSite" id="HPLM_0001771801-mRNA-1">
    <property type="protein sequence ID" value="HPLM_0001771801-mRNA-1"/>
    <property type="gene ID" value="HPLM_0001771801"/>
</dbReference>
<dbReference type="AlphaFoldDB" id="A0A0N4X0E2"/>